<dbReference type="InParanoid" id="A0A059A2X6"/>
<dbReference type="InterPro" id="IPR009003">
    <property type="entry name" value="Peptidase_S1_PA"/>
</dbReference>
<dbReference type="SUPFAM" id="SSF50494">
    <property type="entry name" value="Trypsin-like serine proteases"/>
    <property type="match status" value="1"/>
</dbReference>
<name>A0A059A2X6_EUCGR</name>
<dbReference type="FunCoup" id="A0A059A2X6">
    <property type="interactions" value="1385"/>
</dbReference>
<dbReference type="OrthoDB" id="1925372at2759"/>
<feature type="compositionally biased region" description="Low complexity" evidence="1">
    <location>
        <begin position="193"/>
        <end position="205"/>
    </location>
</feature>
<dbReference type="AlphaFoldDB" id="A0A059A2X6"/>
<evidence type="ECO:0000313" key="2">
    <source>
        <dbReference type="EMBL" id="KCW48437.1"/>
    </source>
</evidence>
<evidence type="ECO:0000256" key="1">
    <source>
        <dbReference type="SAM" id="MobiDB-lite"/>
    </source>
</evidence>
<dbReference type="OMA" id="CFCKGVG"/>
<reference evidence="2" key="1">
    <citation type="submission" date="2013-07" db="EMBL/GenBank/DDBJ databases">
        <title>The genome of Eucalyptus grandis.</title>
        <authorList>
            <person name="Schmutz J."/>
            <person name="Hayes R."/>
            <person name="Myburg A."/>
            <person name="Tuskan G."/>
            <person name="Grattapaglia D."/>
            <person name="Rokhsar D.S."/>
        </authorList>
    </citation>
    <scope>NUCLEOTIDE SEQUENCE</scope>
    <source>
        <tissue evidence="2">Leaf extractions</tissue>
    </source>
</reference>
<gene>
    <name evidence="2" type="ORF">EUGRSUZ_K02139</name>
</gene>
<organism evidence="2">
    <name type="scientific">Eucalyptus grandis</name>
    <name type="common">Flooded gum</name>
    <dbReference type="NCBI Taxonomy" id="71139"/>
    <lineage>
        <taxon>Eukaryota</taxon>
        <taxon>Viridiplantae</taxon>
        <taxon>Streptophyta</taxon>
        <taxon>Embryophyta</taxon>
        <taxon>Tracheophyta</taxon>
        <taxon>Spermatophyta</taxon>
        <taxon>Magnoliopsida</taxon>
        <taxon>eudicotyledons</taxon>
        <taxon>Gunneridae</taxon>
        <taxon>Pentapetalae</taxon>
        <taxon>rosids</taxon>
        <taxon>malvids</taxon>
        <taxon>Myrtales</taxon>
        <taxon>Myrtaceae</taxon>
        <taxon>Myrtoideae</taxon>
        <taxon>Eucalypteae</taxon>
        <taxon>Eucalyptus</taxon>
    </lineage>
</organism>
<feature type="compositionally biased region" description="Polar residues" evidence="1">
    <location>
        <begin position="502"/>
        <end position="519"/>
    </location>
</feature>
<sequence>MGVLSESLCFCKGVGKSERTKAAIFSGKSPAMAAVSGTGTGTGFLIHRNLLLTTHVNLPSVAAAESSEIQLQNGVAATLFPHRFFITSSVLDLSIVGLDTIDGDSNAQGQQPHYLKTNAKPNLDLGSIVYVLGFTEKKELTIGEGKVIIATDNLIKLSTEGVVWSPGSAGFDAQGNLAFMICDPMKLATSPNTKSSSTSSSSSSSSKKDLTMQFGIPIPIICDWLNQHWEGSLDELNKPKLPIMRLMSTGQKSEHSCASFTMRRVFKSTEADGDGTPSSSNLISKSRDPPGPSCSIAVDMIDREQKAIDPNSTHFQGIPTPEIYESRRLTSMPVHKKEAPQVQLLDINFPPRIAKPVVTLQPARPLHLSSGKDCVEQLPVQSPLRREGVQDVGLTSPHVVAEMSSTGSVNEAQSEVQSCSSPLEASEMHYGYSSEEETMYSAETAESRNYTSPREGKFHQVGRSQSCVSYTRWGPAQRSSTARRELLEKERSFIHGRKMHSQGATSQRSNDYYSPTVSSIMKKRNNPEQPSRPRPSAVHSSPRWVF</sequence>
<accession>A0A059A2X6</accession>
<feature type="region of interest" description="Disordered" evidence="1">
    <location>
        <begin position="493"/>
        <end position="546"/>
    </location>
</feature>
<dbReference type="PANTHER" id="PTHR35729:SF1">
    <property type="entry name" value="T1B9.12 PROTEIN"/>
    <property type="match status" value="1"/>
</dbReference>
<feature type="region of interest" description="Disordered" evidence="1">
    <location>
        <begin position="189"/>
        <end position="208"/>
    </location>
</feature>
<dbReference type="eggNOG" id="ENOG502QR8G">
    <property type="taxonomic scope" value="Eukaryota"/>
</dbReference>
<dbReference type="PANTHER" id="PTHR35729">
    <property type="entry name" value="T1B9.12 PROTEIN"/>
    <property type="match status" value="1"/>
</dbReference>
<feature type="region of interest" description="Disordered" evidence="1">
    <location>
        <begin position="268"/>
        <end position="293"/>
    </location>
</feature>
<dbReference type="Gramene" id="KCW48437">
    <property type="protein sequence ID" value="KCW48437"/>
    <property type="gene ID" value="EUGRSUZ_K02139"/>
</dbReference>
<dbReference type="KEGG" id="egr:104425714"/>
<dbReference type="STRING" id="71139.A0A059A2X6"/>
<evidence type="ECO:0008006" key="3">
    <source>
        <dbReference type="Google" id="ProtNLM"/>
    </source>
</evidence>
<dbReference type="EMBL" id="KK198763">
    <property type="protein sequence ID" value="KCW48437.1"/>
    <property type="molecule type" value="Genomic_DNA"/>
</dbReference>
<protein>
    <recommendedName>
        <fullName evidence="3">Peptidase S1 domain-containing protein</fullName>
    </recommendedName>
</protein>
<proteinExistence type="predicted"/>